<accession>A0A918QHA3</accession>
<feature type="domain" description="PLD phosphodiesterase" evidence="8">
    <location>
        <begin position="357"/>
        <end position="391"/>
    </location>
</feature>
<sequence>MIRVRSAVTTVAATLALVAGSVLGGAPPAGAVPVKPVVNGPVFNNPLGTAAQQKAIFTQLVRLIDATPPGQQILGSIFEFKDPEVADALLAAHQRGVNVRIIVDDSTYVRDDNGKEFANLAYDALKAGLGNNDTARSWIVVCDDRFEDNDHIDDVRRGCISADAASAYNHNKFFLFSKTGPFDDGSAYSKAVFQTSSNLGNWDKEEAFNDAVTFVDATVHDGYAAYHEKLRAGRYLRDGQSSVYSSTPTGSTYRAYFFPRGDPSYYNPATDTIVNVLNEVACSYTGADGKRHQTDVRIVVLYFNDTRIQVADKLSELRARGCWIDIVYRSAQPNVVAELNRAGIQHRKCLIPNGPEIDVLPHNKHILIDGDYNGDITPRVYTGSANLTGSSLRHADEAFVRITSADYHAKYLSNFYKIRTACGG</sequence>
<reference evidence="9" key="1">
    <citation type="journal article" date="2014" name="Int. J. Syst. Evol. Microbiol.">
        <title>Complete genome sequence of Corynebacterium casei LMG S-19264T (=DSM 44701T), isolated from a smear-ripened cheese.</title>
        <authorList>
            <consortium name="US DOE Joint Genome Institute (JGI-PGF)"/>
            <person name="Walter F."/>
            <person name="Albersmeier A."/>
            <person name="Kalinowski J."/>
            <person name="Ruckert C."/>
        </authorList>
    </citation>
    <scope>NUCLEOTIDE SEQUENCE</scope>
    <source>
        <strain evidence="9">JCM 4988</strain>
    </source>
</reference>
<evidence type="ECO:0000256" key="2">
    <source>
        <dbReference type="ARBA" id="ARBA00008664"/>
    </source>
</evidence>
<evidence type="ECO:0000256" key="3">
    <source>
        <dbReference type="ARBA" id="ARBA00012027"/>
    </source>
</evidence>
<keyword evidence="10" id="KW-1185">Reference proteome</keyword>
<evidence type="ECO:0000313" key="10">
    <source>
        <dbReference type="Proteomes" id="UP000630936"/>
    </source>
</evidence>
<keyword evidence="5" id="KW-0442">Lipid degradation</keyword>
<dbReference type="GO" id="GO:0004630">
    <property type="term" value="F:phospholipase D activity"/>
    <property type="evidence" value="ECO:0007669"/>
    <property type="project" value="UniProtKB-EC"/>
</dbReference>
<dbReference type="Pfam" id="PF13091">
    <property type="entry name" value="PLDc_2"/>
    <property type="match status" value="2"/>
</dbReference>
<organism evidence="9 10">
    <name type="scientific">Streptomyces inusitatus</name>
    <dbReference type="NCBI Taxonomy" id="68221"/>
    <lineage>
        <taxon>Bacteria</taxon>
        <taxon>Bacillati</taxon>
        <taxon>Actinomycetota</taxon>
        <taxon>Actinomycetes</taxon>
        <taxon>Kitasatosporales</taxon>
        <taxon>Streptomycetaceae</taxon>
        <taxon>Streptomyces</taxon>
    </lineage>
</organism>
<comment type="similarity">
    <text evidence="2">Belongs to the phospholipase D family.</text>
</comment>
<keyword evidence="7" id="KW-0732">Signal</keyword>
<evidence type="ECO:0000313" key="9">
    <source>
        <dbReference type="EMBL" id="GGZ49870.1"/>
    </source>
</evidence>
<evidence type="ECO:0000256" key="5">
    <source>
        <dbReference type="ARBA" id="ARBA00022963"/>
    </source>
</evidence>
<evidence type="ECO:0000256" key="7">
    <source>
        <dbReference type="SAM" id="SignalP"/>
    </source>
</evidence>
<evidence type="ECO:0000256" key="6">
    <source>
        <dbReference type="ARBA" id="ARBA00023098"/>
    </source>
</evidence>
<reference evidence="9" key="2">
    <citation type="submission" date="2020-09" db="EMBL/GenBank/DDBJ databases">
        <authorList>
            <person name="Sun Q."/>
            <person name="Ohkuma M."/>
        </authorList>
    </citation>
    <scope>NUCLEOTIDE SEQUENCE</scope>
    <source>
        <strain evidence="9">JCM 4988</strain>
    </source>
</reference>
<dbReference type="InterPro" id="IPR025202">
    <property type="entry name" value="PLD-like_dom"/>
</dbReference>
<dbReference type="GO" id="GO:0006793">
    <property type="term" value="P:phosphorus metabolic process"/>
    <property type="evidence" value="ECO:0007669"/>
    <property type="project" value="UniProtKB-ARBA"/>
</dbReference>
<dbReference type="EMBL" id="BMWG01000019">
    <property type="protein sequence ID" value="GGZ49870.1"/>
    <property type="molecule type" value="Genomic_DNA"/>
</dbReference>
<gene>
    <name evidence="9" type="ORF">GCM10010387_50200</name>
</gene>
<dbReference type="GO" id="GO:0016891">
    <property type="term" value="F:RNA endonuclease activity producing 5'-phosphomonoesters, hydrolytic mechanism"/>
    <property type="evidence" value="ECO:0007669"/>
    <property type="project" value="TreeGrafter"/>
</dbReference>
<dbReference type="PANTHER" id="PTHR43856">
    <property type="entry name" value="CARDIOLIPIN HYDROLASE"/>
    <property type="match status" value="1"/>
</dbReference>
<keyword evidence="4" id="KW-0378">Hydrolase</keyword>
<dbReference type="Proteomes" id="UP000630936">
    <property type="component" value="Unassembled WGS sequence"/>
</dbReference>
<dbReference type="EC" id="3.1.4.4" evidence="3"/>
<dbReference type="PANTHER" id="PTHR43856:SF1">
    <property type="entry name" value="MITOCHONDRIAL CARDIOLIPIN HYDROLASE"/>
    <property type="match status" value="1"/>
</dbReference>
<dbReference type="Gene3D" id="3.30.870.10">
    <property type="entry name" value="Endonuclease Chain A"/>
    <property type="match status" value="2"/>
</dbReference>
<feature type="chain" id="PRO_5037227172" description="phospholipase D" evidence="7">
    <location>
        <begin position="32"/>
        <end position="424"/>
    </location>
</feature>
<dbReference type="GO" id="GO:0016042">
    <property type="term" value="P:lipid catabolic process"/>
    <property type="evidence" value="ECO:0007669"/>
    <property type="project" value="UniProtKB-KW"/>
</dbReference>
<dbReference type="RefSeq" id="WP_229869334.1">
    <property type="nucleotide sequence ID" value="NZ_BMWG01000019.1"/>
</dbReference>
<keyword evidence="6" id="KW-0443">Lipid metabolism</keyword>
<dbReference type="PROSITE" id="PS50035">
    <property type="entry name" value="PLD"/>
    <property type="match status" value="1"/>
</dbReference>
<dbReference type="InterPro" id="IPR001736">
    <property type="entry name" value="PLipase_D/transphosphatidylase"/>
</dbReference>
<comment type="caution">
    <text evidence="9">The sequence shown here is derived from an EMBL/GenBank/DDBJ whole genome shotgun (WGS) entry which is preliminary data.</text>
</comment>
<dbReference type="SUPFAM" id="SSF56024">
    <property type="entry name" value="Phospholipase D/nuclease"/>
    <property type="match status" value="2"/>
</dbReference>
<comment type="catalytic activity">
    <reaction evidence="1">
        <text>a 1,2-diacyl-sn-glycero-3-phosphocholine + H2O = a 1,2-diacyl-sn-glycero-3-phosphate + choline + H(+)</text>
        <dbReference type="Rhea" id="RHEA:14445"/>
        <dbReference type="ChEBI" id="CHEBI:15354"/>
        <dbReference type="ChEBI" id="CHEBI:15377"/>
        <dbReference type="ChEBI" id="CHEBI:15378"/>
        <dbReference type="ChEBI" id="CHEBI:57643"/>
        <dbReference type="ChEBI" id="CHEBI:58608"/>
        <dbReference type="EC" id="3.1.4.4"/>
    </reaction>
</comment>
<dbReference type="InterPro" id="IPR051406">
    <property type="entry name" value="PLD_domain"/>
</dbReference>
<name>A0A918QHA3_9ACTN</name>
<evidence type="ECO:0000259" key="8">
    <source>
        <dbReference type="PROSITE" id="PS50035"/>
    </source>
</evidence>
<protein>
    <recommendedName>
        <fullName evidence="3">phospholipase D</fullName>
        <ecNumber evidence="3">3.1.4.4</ecNumber>
    </recommendedName>
</protein>
<dbReference type="AlphaFoldDB" id="A0A918QHA3"/>
<proteinExistence type="inferred from homology"/>
<evidence type="ECO:0000256" key="4">
    <source>
        <dbReference type="ARBA" id="ARBA00022801"/>
    </source>
</evidence>
<feature type="signal peptide" evidence="7">
    <location>
        <begin position="1"/>
        <end position="31"/>
    </location>
</feature>
<evidence type="ECO:0000256" key="1">
    <source>
        <dbReference type="ARBA" id="ARBA00000798"/>
    </source>
</evidence>